<evidence type="ECO:0000313" key="10">
    <source>
        <dbReference type="EMBL" id="MBR0574974.1"/>
    </source>
</evidence>
<dbReference type="InterPro" id="IPR029052">
    <property type="entry name" value="Metallo-depent_PP-like"/>
</dbReference>
<keyword evidence="4 7" id="KW-0540">Nuclease</keyword>
<organism evidence="10 11">
    <name type="scientific">Proteiniclasticum sediminis</name>
    <dbReference type="NCBI Taxonomy" id="2804028"/>
    <lineage>
        <taxon>Bacteria</taxon>
        <taxon>Bacillati</taxon>
        <taxon>Bacillota</taxon>
        <taxon>Clostridia</taxon>
        <taxon>Eubacteriales</taxon>
        <taxon>Clostridiaceae</taxon>
        <taxon>Proteiniclasticum</taxon>
    </lineage>
</organism>
<name>A0A941CN60_9CLOT</name>
<gene>
    <name evidence="7" type="primary">sbcD</name>
    <name evidence="10" type="ORF">KCG48_01335</name>
</gene>
<evidence type="ECO:0000259" key="9">
    <source>
        <dbReference type="Pfam" id="PF12320"/>
    </source>
</evidence>
<protein>
    <recommendedName>
        <fullName evidence="3 7">Nuclease SbcCD subunit D</fullName>
    </recommendedName>
</protein>
<keyword evidence="7" id="KW-0255">Endonuclease</keyword>
<keyword evidence="6 7" id="KW-0269">Exonuclease</keyword>
<evidence type="ECO:0000256" key="3">
    <source>
        <dbReference type="ARBA" id="ARBA00013365"/>
    </source>
</evidence>
<dbReference type="CDD" id="cd00840">
    <property type="entry name" value="MPP_Mre11_N"/>
    <property type="match status" value="1"/>
</dbReference>
<feature type="domain" description="Calcineurin-like phosphoesterase" evidence="8">
    <location>
        <begin position="1"/>
        <end position="219"/>
    </location>
</feature>
<keyword evidence="7" id="KW-0233">DNA recombination</keyword>
<evidence type="ECO:0000256" key="4">
    <source>
        <dbReference type="ARBA" id="ARBA00022722"/>
    </source>
</evidence>
<dbReference type="InterPro" id="IPR050535">
    <property type="entry name" value="DNA_Repair-Maintenance_Comp"/>
</dbReference>
<keyword evidence="5 7" id="KW-0378">Hydrolase</keyword>
<dbReference type="PANTHER" id="PTHR30337:SF0">
    <property type="entry name" value="NUCLEASE SBCCD SUBUNIT D"/>
    <property type="match status" value="1"/>
</dbReference>
<dbReference type="InterPro" id="IPR004843">
    <property type="entry name" value="Calcineurin-like_PHP"/>
</dbReference>
<dbReference type="Pfam" id="PF00149">
    <property type="entry name" value="Metallophos"/>
    <property type="match status" value="1"/>
</dbReference>
<dbReference type="GO" id="GO:0004519">
    <property type="term" value="F:endonuclease activity"/>
    <property type="evidence" value="ECO:0007669"/>
    <property type="project" value="UniProtKB-KW"/>
</dbReference>
<evidence type="ECO:0000256" key="1">
    <source>
        <dbReference type="ARBA" id="ARBA00010555"/>
    </source>
</evidence>
<dbReference type="NCBIfam" id="TIGR00619">
    <property type="entry name" value="sbcd"/>
    <property type="match status" value="1"/>
</dbReference>
<dbReference type="Pfam" id="PF12320">
    <property type="entry name" value="SbcD_C"/>
    <property type="match status" value="1"/>
</dbReference>
<dbReference type="Proteomes" id="UP000675379">
    <property type="component" value="Unassembled WGS sequence"/>
</dbReference>
<evidence type="ECO:0000256" key="7">
    <source>
        <dbReference type="RuleBase" id="RU363069"/>
    </source>
</evidence>
<dbReference type="InterPro" id="IPR041796">
    <property type="entry name" value="Mre11_N"/>
</dbReference>
<dbReference type="Gene3D" id="3.60.21.10">
    <property type="match status" value="1"/>
</dbReference>
<comment type="similarity">
    <text evidence="1 7">Belongs to the SbcD family.</text>
</comment>
<dbReference type="PANTHER" id="PTHR30337">
    <property type="entry name" value="COMPONENT OF ATP-DEPENDENT DSDNA EXONUCLEASE"/>
    <property type="match status" value="1"/>
</dbReference>
<keyword evidence="11" id="KW-1185">Reference proteome</keyword>
<evidence type="ECO:0000256" key="5">
    <source>
        <dbReference type="ARBA" id="ARBA00022801"/>
    </source>
</evidence>
<dbReference type="EMBL" id="JAGSCS010000001">
    <property type="protein sequence ID" value="MBR0574974.1"/>
    <property type="molecule type" value="Genomic_DNA"/>
</dbReference>
<dbReference type="GO" id="GO:0006310">
    <property type="term" value="P:DNA recombination"/>
    <property type="evidence" value="ECO:0007669"/>
    <property type="project" value="UniProtKB-KW"/>
</dbReference>
<dbReference type="InterPro" id="IPR026843">
    <property type="entry name" value="SbcD_C"/>
</dbReference>
<dbReference type="RefSeq" id="WP_211799483.1">
    <property type="nucleotide sequence ID" value="NZ_JAGSCS010000001.1"/>
</dbReference>
<comment type="caution">
    <text evidence="10">The sequence shown here is derived from an EMBL/GenBank/DDBJ whole genome shotgun (WGS) entry which is preliminary data.</text>
</comment>
<accession>A0A941CN60</accession>
<dbReference type="AlphaFoldDB" id="A0A941CN60"/>
<keyword evidence="7" id="KW-0235">DNA replication</keyword>
<evidence type="ECO:0000313" key="11">
    <source>
        <dbReference type="Proteomes" id="UP000675379"/>
    </source>
</evidence>
<comment type="subunit">
    <text evidence="2 7">Heterodimer of SbcC and SbcD.</text>
</comment>
<evidence type="ECO:0000259" key="8">
    <source>
        <dbReference type="Pfam" id="PF00149"/>
    </source>
</evidence>
<dbReference type="GO" id="GO:0008408">
    <property type="term" value="F:3'-5' exonuclease activity"/>
    <property type="evidence" value="ECO:0007669"/>
    <property type="project" value="InterPro"/>
</dbReference>
<dbReference type="InterPro" id="IPR004593">
    <property type="entry name" value="SbcD"/>
</dbReference>
<reference evidence="10" key="1">
    <citation type="submission" date="2021-04" db="EMBL/GenBank/DDBJ databases">
        <title>Proteiniclasticum sedimins sp. nov., an obligate anaerobic bacterium isolated from anaerobic sludge.</title>
        <authorList>
            <person name="Liu J."/>
        </authorList>
    </citation>
    <scope>NUCLEOTIDE SEQUENCE</scope>
    <source>
        <strain evidence="10">BAD-10</strain>
    </source>
</reference>
<dbReference type="SUPFAM" id="SSF56300">
    <property type="entry name" value="Metallo-dependent phosphatases"/>
    <property type="match status" value="1"/>
</dbReference>
<evidence type="ECO:0000256" key="2">
    <source>
        <dbReference type="ARBA" id="ARBA00011322"/>
    </source>
</evidence>
<feature type="domain" description="Nuclease SbcCD subunit D C-terminal" evidence="9">
    <location>
        <begin position="269"/>
        <end position="357"/>
    </location>
</feature>
<proteinExistence type="inferred from homology"/>
<dbReference type="GO" id="GO:0006260">
    <property type="term" value="P:DNA replication"/>
    <property type="evidence" value="ECO:0007669"/>
    <property type="project" value="UniProtKB-KW"/>
</dbReference>
<evidence type="ECO:0000256" key="6">
    <source>
        <dbReference type="ARBA" id="ARBA00022839"/>
    </source>
</evidence>
<comment type="function">
    <text evidence="7">SbcCD cleaves DNA hairpin structures. These structures can inhibit DNA replication and are intermediates in certain DNA recombination reactions. The complex acts as a 3'-&gt;5' double strand exonuclease that can open hairpins. It also has a 5' single-strand endonuclease activity.</text>
</comment>
<sequence length="383" mass="44351">MKIIHLADLHIGKYFNGISLLEDQKEMLSTLLQVIRQEKPQVVIIAGDIYDRSIPREDAVKVYDRFLTELSRLELKTLLITGNHDSHERVGFLNTLLEDKGLLVEGNVQRPLRCITLKDEFGPVEFYLFPYRDTANLKTIYELETFREDSKVYARIFTESVKKNSHRKVLVYHGFVAGSSREEMVESTSERILSVGGHDFIPRDVFAPFHYVALGHLHSPQWVQPGKIRYAGSPMKYSFSEEKHKKSISVIDLNEAGQVSLTEIPLVPKKDVVTLEGTFNELMNLEYPGNPEDYIRVVLKDKEEILEPMMRLRTKFPNILELSRERDREEILNNYSDFSILQSSDMAKLFTDFYQLKNDREIPEEHLALLKEFVRELEGGEAP</sequence>